<dbReference type="EMBL" id="AESD01000434">
    <property type="protein sequence ID" value="EHJ12383.1"/>
    <property type="molecule type" value="Genomic_DNA"/>
</dbReference>
<comment type="subunit">
    <text evidence="3">Homodimer.</text>
</comment>
<evidence type="ECO:0000256" key="11">
    <source>
        <dbReference type="RuleBase" id="RU004504"/>
    </source>
</evidence>
<dbReference type="EC" id="2.8.1.7" evidence="4 12"/>
<evidence type="ECO:0000259" key="13">
    <source>
        <dbReference type="Pfam" id="PF00266"/>
    </source>
</evidence>
<dbReference type="Proteomes" id="UP000003477">
    <property type="component" value="Unassembled WGS sequence"/>
</dbReference>
<proteinExistence type="inferred from homology"/>
<dbReference type="GO" id="GO:0016226">
    <property type="term" value="P:iron-sulfur cluster assembly"/>
    <property type="evidence" value="ECO:0007669"/>
    <property type="project" value="InterPro"/>
</dbReference>
<dbReference type="GO" id="GO:0005506">
    <property type="term" value="F:iron ion binding"/>
    <property type="evidence" value="ECO:0007669"/>
    <property type="project" value="InterPro"/>
</dbReference>
<dbReference type="PANTHER" id="PTHR11601:SF34">
    <property type="entry name" value="CYSTEINE DESULFURASE"/>
    <property type="match status" value="1"/>
</dbReference>
<evidence type="ECO:0000256" key="1">
    <source>
        <dbReference type="ARBA" id="ARBA00001933"/>
    </source>
</evidence>
<comment type="cofactor">
    <cofactor evidence="1 11">
        <name>pyridoxal 5'-phosphate</name>
        <dbReference type="ChEBI" id="CHEBI:597326"/>
    </cofactor>
</comment>
<keyword evidence="8 12" id="KW-0411">Iron-sulfur</keyword>
<dbReference type="AlphaFoldDB" id="G5J5Z1"/>
<dbReference type="Gene3D" id="1.10.260.50">
    <property type="match status" value="1"/>
</dbReference>
<comment type="function">
    <text evidence="12">Catalyzes the removal of elemental sulfur atoms from cysteine to produce alanine.</text>
</comment>
<evidence type="ECO:0000256" key="6">
    <source>
        <dbReference type="ARBA" id="ARBA00022898"/>
    </source>
</evidence>
<dbReference type="InterPro" id="IPR000192">
    <property type="entry name" value="Aminotrans_V_dom"/>
</dbReference>
<keyword evidence="12 15" id="KW-0808">Transferase</keyword>
<evidence type="ECO:0000256" key="12">
    <source>
        <dbReference type="RuleBase" id="RU364075"/>
    </source>
</evidence>
<dbReference type="Gene3D" id="3.40.640.10">
    <property type="entry name" value="Type I PLP-dependent aspartate aminotransferase-like (Major domain)"/>
    <property type="match status" value="1"/>
</dbReference>
<keyword evidence="5 12" id="KW-0479">Metal-binding</keyword>
<dbReference type="Pfam" id="PF00266">
    <property type="entry name" value="Aminotran_5"/>
    <property type="match status" value="1"/>
</dbReference>
<dbReference type="InterPro" id="IPR001075">
    <property type="entry name" value="NIF_FeS_clus_asmbl_NifU_C"/>
</dbReference>
<gene>
    <name evidence="15" type="ORF">CWATWH0003_2896</name>
</gene>
<comment type="similarity">
    <text evidence="2 12">Belongs to the class-V pyridoxal-phosphate-dependent aminotransferase family. NifS/IscS subfamily.</text>
</comment>
<evidence type="ECO:0000256" key="3">
    <source>
        <dbReference type="ARBA" id="ARBA00011738"/>
    </source>
</evidence>
<dbReference type="InterPro" id="IPR034904">
    <property type="entry name" value="FSCA_dom_sf"/>
</dbReference>
<dbReference type="GO" id="GO:0051536">
    <property type="term" value="F:iron-sulfur cluster binding"/>
    <property type="evidence" value="ECO:0007669"/>
    <property type="project" value="UniProtKB-KW"/>
</dbReference>
<comment type="catalytic activity">
    <reaction evidence="10 12">
        <text>(sulfur carrier)-H + L-cysteine = (sulfur carrier)-SH + L-alanine</text>
        <dbReference type="Rhea" id="RHEA:43892"/>
        <dbReference type="Rhea" id="RHEA-COMP:14737"/>
        <dbReference type="Rhea" id="RHEA-COMP:14739"/>
        <dbReference type="ChEBI" id="CHEBI:29917"/>
        <dbReference type="ChEBI" id="CHEBI:35235"/>
        <dbReference type="ChEBI" id="CHEBI:57972"/>
        <dbReference type="ChEBI" id="CHEBI:64428"/>
        <dbReference type="EC" id="2.8.1.7"/>
    </reaction>
</comment>
<evidence type="ECO:0000256" key="8">
    <source>
        <dbReference type="ARBA" id="ARBA00023014"/>
    </source>
</evidence>
<dbReference type="NCBIfam" id="TIGR03402">
    <property type="entry name" value="FeS_nifS"/>
    <property type="match status" value="1"/>
</dbReference>
<sequence>MTDCIYLDNNATTKIDEEVIGAMMPYLTIYYGNPSSMHSFGGQVAKAVQKAREQVAALLGAEHSEIIFTSCGTEGDNAAICAALTAQPDKHHIITTEVEHSAVLNFCKHLEKQGYSVTYLGVDSQGRLDLDEVQAALTGNTALVTMMYANNETGVIFPVEEVGKLAKEYGALFHVDAVQAVGKVPMDMSKSSIDLLTLSGHKLHAPKGVGALYARKGINFPAFMIGGHQERGRRGGTENVPGIIALGKACELAQSHLENLSHERQLRDYLETSLLTLISDTVVNGTTEERLANTTNIAFKYVEGEGILSSLNQYGICASAGSACTSGSMEPSHVLKAMGLPNSVLQGSIRFSLSRYTTQEEINRVIEIVPDIISHLRSITPRIEDETTSSPTKEQEKANLIQQILEEEVKPFLAQDGGDIDLYDIEGDLVKVVLKGACDACPSSTATLKLAIEARLKDRVDPELTVIAV</sequence>
<dbReference type="InterPro" id="IPR017772">
    <property type="entry name" value="Cys_deSase_NifS_bac/arc"/>
</dbReference>
<evidence type="ECO:0000256" key="7">
    <source>
        <dbReference type="ARBA" id="ARBA00023004"/>
    </source>
</evidence>
<accession>G5J5Z1</accession>
<evidence type="ECO:0000256" key="9">
    <source>
        <dbReference type="ARBA" id="ARBA00049958"/>
    </source>
</evidence>
<dbReference type="FunFam" id="3.40.640.10:FF:000084">
    <property type="entry name" value="IscS-like cysteine desulfurase"/>
    <property type="match status" value="1"/>
</dbReference>
<dbReference type="PATRIC" id="fig|423471.3.peg.2719"/>
<dbReference type="RefSeq" id="WP_007311040.1">
    <property type="nucleotide sequence ID" value="NZ_AESD01000434.1"/>
</dbReference>
<keyword evidence="7 12" id="KW-0408">Iron</keyword>
<feature type="domain" description="NIF system FeS cluster assembly NifU C-terminal" evidence="14">
    <location>
        <begin position="401"/>
        <end position="467"/>
    </location>
</feature>
<dbReference type="SUPFAM" id="SSF117916">
    <property type="entry name" value="Fe-S cluster assembly (FSCA) domain-like"/>
    <property type="match status" value="1"/>
</dbReference>
<dbReference type="InterPro" id="IPR015424">
    <property type="entry name" value="PyrdxlP-dep_Trfase"/>
</dbReference>
<dbReference type="GO" id="GO:0031071">
    <property type="term" value="F:cysteine desulfurase activity"/>
    <property type="evidence" value="ECO:0007669"/>
    <property type="project" value="UniProtKB-EC"/>
</dbReference>
<dbReference type="SUPFAM" id="SSF53383">
    <property type="entry name" value="PLP-dependent transferases"/>
    <property type="match status" value="1"/>
</dbReference>
<comment type="caution">
    <text evidence="15">The sequence shown here is derived from an EMBL/GenBank/DDBJ whole genome shotgun (WGS) entry which is preliminary data.</text>
</comment>
<evidence type="ECO:0000259" key="14">
    <source>
        <dbReference type="Pfam" id="PF01106"/>
    </source>
</evidence>
<dbReference type="Pfam" id="PF01106">
    <property type="entry name" value="NifU"/>
    <property type="match status" value="1"/>
</dbReference>
<evidence type="ECO:0000256" key="5">
    <source>
        <dbReference type="ARBA" id="ARBA00022723"/>
    </source>
</evidence>
<name>G5J5Z1_CROWT</name>
<protein>
    <recommendedName>
        <fullName evidence="4 12">Cysteine desulfurase</fullName>
        <ecNumber evidence="4 12">2.8.1.7</ecNumber>
    </recommendedName>
    <alternativeName>
        <fullName evidence="12">Nitrogenase metalloclusters biosynthesis protein NifS</fullName>
    </alternativeName>
</protein>
<keyword evidence="6 12" id="KW-0663">Pyridoxal phosphate</keyword>
<dbReference type="Gene3D" id="3.90.1150.10">
    <property type="entry name" value="Aspartate Aminotransferase, domain 1"/>
    <property type="match status" value="1"/>
</dbReference>
<dbReference type="InterPro" id="IPR020578">
    <property type="entry name" value="Aminotrans_V_PyrdxlP_BS"/>
</dbReference>
<dbReference type="Gene3D" id="3.30.300.130">
    <property type="entry name" value="Fe-S cluster assembly (FSCA)"/>
    <property type="match status" value="1"/>
</dbReference>
<reference evidence="15 16" key="1">
    <citation type="journal article" date="2011" name="Front. Microbiol.">
        <title>Two Strains of Crocosphaera watsonii with Highly Conserved Genomes are Distinguished by Strain-Specific Features.</title>
        <authorList>
            <person name="Bench S.R."/>
            <person name="Ilikchyan I.N."/>
            <person name="Tripp H.J."/>
            <person name="Zehr J.P."/>
        </authorList>
    </citation>
    <scope>NUCLEOTIDE SEQUENCE [LARGE SCALE GENOMIC DNA]</scope>
    <source>
        <strain evidence="15 16">WH 0003</strain>
    </source>
</reference>
<evidence type="ECO:0000313" key="16">
    <source>
        <dbReference type="Proteomes" id="UP000003477"/>
    </source>
</evidence>
<organism evidence="15 16">
    <name type="scientific">Crocosphaera watsonii WH 0003</name>
    <dbReference type="NCBI Taxonomy" id="423471"/>
    <lineage>
        <taxon>Bacteria</taxon>
        <taxon>Bacillati</taxon>
        <taxon>Cyanobacteriota</taxon>
        <taxon>Cyanophyceae</taxon>
        <taxon>Oscillatoriophycideae</taxon>
        <taxon>Chroococcales</taxon>
        <taxon>Aphanothecaceae</taxon>
        <taxon>Crocosphaera</taxon>
    </lineage>
</organism>
<comment type="function">
    <text evidence="9">May be involved in the formation or repair of [Fe-S] clusters present in iron-sulfur proteins.</text>
</comment>
<dbReference type="InterPro" id="IPR015421">
    <property type="entry name" value="PyrdxlP-dep_Trfase_major"/>
</dbReference>
<evidence type="ECO:0000256" key="10">
    <source>
        <dbReference type="ARBA" id="ARBA00050776"/>
    </source>
</evidence>
<dbReference type="PANTHER" id="PTHR11601">
    <property type="entry name" value="CYSTEINE DESULFURYLASE FAMILY MEMBER"/>
    <property type="match status" value="1"/>
</dbReference>
<dbReference type="GO" id="GO:0030170">
    <property type="term" value="F:pyridoxal phosphate binding"/>
    <property type="evidence" value="ECO:0007669"/>
    <property type="project" value="InterPro"/>
</dbReference>
<evidence type="ECO:0000313" key="15">
    <source>
        <dbReference type="EMBL" id="EHJ12383.1"/>
    </source>
</evidence>
<evidence type="ECO:0000256" key="4">
    <source>
        <dbReference type="ARBA" id="ARBA00012239"/>
    </source>
</evidence>
<dbReference type="GeneID" id="88766518"/>
<dbReference type="PROSITE" id="PS00595">
    <property type="entry name" value="AA_TRANSFER_CLASS_5"/>
    <property type="match status" value="1"/>
</dbReference>
<dbReference type="GO" id="GO:0006520">
    <property type="term" value="P:amino acid metabolic process"/>
    <property type="evidence" value="ECO:0007669"/>
    <property type="project" value="InterPro"/>
</dbReference>
<dbReference type="InterPro" id="IPR015422">
    <property type="entry name" value="PyrdxlP-dep_Trfase_small"/>
</dbReference>
<evidence type="ECO:0000256" key="2">
    <source>
        <dbReference type="ARBA" id="ARBA00006490"/>
    </source>
</evidence>
<feature type="domain" description="Aminotransferase class V" evidence="13">
    <location>
        <begin position="5"/>
        <end position="365"/>
    </location>
</feature>